<name>A0ABM7IJH9_9MYCO</name>
<protein>
    <submittedName>
        <fullName evidence="1">Uncharacterized protein</fullName>
    </submittedName>
</protein>
<sequence length="118" mass="12692">METAGVTRSPAFTAEDVARFYANGWWTAATISDAVRANAIHTPDRTAYVDHPNRSLTWREFDSAATALAGELAVMDVRPGTGSRCGTATPRQSTCCSSRSSGAARWWSASAHVRESAR</sequence>
<gene>
    <name evidence="1" type="ORF">MAUB_47740</name>
</gene>
<organism evidence="1 2">
    <name type="scientific">Mycolicibacterium aubagnense</name>
    <dbReference type="NCBI Taxonomy" id="319707"/>
    <lineage>
        <taxon>Bacteria</taxon>
        <taxon>Bacillati</taxon>
        <taxon>Actinomycetota</taxon>
        <taxon>Actinomycetes</taxon>
        <taxon>Mycobacteriales</taxon>
        <taxon>Mycobacteriaceae</taxon>
        <taxon>Mycolicibacterium</taxon>
    </lineage>
</organism>
<dbReference type="EMBL" id="AP022577">
    <property type="protein sequence ID" value="BBX86901.1"/>
    <property type="molecule type" value="Genomic_DNA"/>
</dbReference>
<keyword evidence="2" id="KW-1185">Reference proteome</keyword>
<dbReference type="Gene3D" id="3.40.50.12780">
    <property type="entry name" value="N-terminal domain of ligase-like"/>
    <property type="match status" value="1"/>
</dbReference>
<dbReference type="SUPFAM" id="SSF56801">
    <property type="entry name" value="Acetyl-CoA synthetase-like"/>
    <property type="match status" value="1"/>
</dbReference>
<evidence type="ECO:0000313" key="2">
    <source>
        <dbReference type="Proteomes" id="UP000465609"/>
    </source>
</evidence>
<proteinExistence type="predicted"/>
<evidence type="ECO:0000313" key="1">
    <source>
        <dbReference type="EMBL" id="BBX86901.1"/>
    </source>
</evidence>
<accession>A0ABM7IJH9</accession>
<dbReference type="Proteomes" id="UP000465609">
    <property type="component" value="Chromosome"/>
</dbReference>
<reference evidence="1 2" key="1">
    <citation type="journal article" date="2019" name="Emerg. Microbes Infect.">
        <title>Comprehensive subspecies identification of 175 nontuberculous mycobacteria species based on 7547 genomic profiles.</title>
        <authorList>
            <person name="Matsumoto Y."/>
            <person name="Kinjo T."/>
            <person name="Motooka D."/>
            <person name="Nabeya D."/>
            <person name="Jung N."/>
            <person name="Uechi K."/>
            <person name="Horii T."/>
            <person name="Iida T."/>
            <person name="Fujita J."/>
            <person name="Nakamura S."/>
        </authorList>
    </citation>
    <scope>NUCLEOTIDE SEQUENCE [LARGE SCALE GENOMIC DNA]</scope>
    <source>
        <strain evidence="1 2">JCM 15296</strain>
    </source>
</reference>
<dbReference type="InterPro" id="IPR042099">
    <property type="entry name" value="ANL_N_sf"/>
</dbReference>